<dbReference type="Gene3D" id="3.40.50.300">
    <property type="entry name" value="P-loop containing nucleotide triphosphate hydrolases"/>
    <property type="match status" value="1"/>
</dbReference>
<accession>A0A150J3R4</accession>
<dbReference type="GO" id="GO:0006233">
    <property type="term" value="P:dTDP biosynthetic process"/>
    <property type="evidence" value="ECO:0007669"/>
    <property type="project" value="TreeGrafter"/>
</dbReference>
<keyword evidence="6" id="KW-0418">Kinase</keyword>
<name>A0A150J3R4_9EURY</name>
<evidence type="ECO:0000256" key="3">
    <source>
        <dbReference type="ARBA" id="ARBA00022840"/>
    </source>
</evidence>
<dbReference type="SUPFAM" id="SSF52540">
    <property type="entry name" value="P-loop containing nucleoside triphosphate hydrolases"/>
    <property type="match status" value="1"/>
</dbReference>
<dbReference type="PANTHER" id="PTHR10344">
    <property type="entry name" value="THYMIDYLATE KINASE"/>
    <property type="match status" value="1"/>
</dbReference>
<dbReference type="EMBL" id="LNGC01000042">
    <property type="protein sequence ID" value="KYC51887.1"/>
    <property type="molecule type" value="Genomic_DNA"/>
</dbReference>
<dbReference type="PATRIC" id="fig|1705409.3.peg.1144"/>
<dbReference type="Proteomes" id="UP000075398">
    <property type="component" value="Unassembled WGS sequence"/>
</dbReference>
<keyword evidence="3" id="KW-0067">ATP-binding</keyword>
<dbReference type="AlphaFoldDB" id="A0A150J3R4"/>
<gene>
    <name evidence="6" type="ORF">AMQ22_01109</name>
</gene>
<comment type="similarity">
    <text evidence="1">Belongs to the thymidylate kinase family.</text>
</comment>
<dbReference type="GO" id="GO:0005524">
    <property type="term" value="F:ATP binding"/>
    <property type="evidence" value="ECO:0007669"/>
    <property type="project" value="UniProtKB-KW"/>
</dbReference>
<keyword evidence="2" id="KW-0547">Nucleotide-binding</keyword>
<evidence type="ECO:0000256" key="4">
    <source>
        <dbReference type="ARBA" id="ARBA00029962"/>
    </source>
</evidence>
<dbReference type="GO" id="GO:0004798">
    <property type="term" value="F:dTMP kinase activity"/>
    <property type="evidence" value="ECO:0007669"/>
    <property type="project" value="TreeGrafter"/>
</dbReference>
<organism evidence="6 7">
    <name type="scientific">Candidatus Methanofastidiosum methylothiophilum</name>
    <dbReference type="NCBI Taxonomy" id="1705564"/>
    <lineage>
        <taxon>Archaea</taxon>
        <taxon>Methanobacteriati</taxon>
        <taxon>Methanobacteriota</taxon>
        <taxon>Stenosarchaea group</taxon>
        <taxon>Candidatus Methanofastidiosia</taxon>
        <taxon>Candidatus Methanofastidiosales</taxon>
        <taxon>Candidatus Methanofastidiosaceae</taxon>
        <taxon>Candidatus Methanofastidiosum</taxon>
    </lineage>
</organism>
<comment type="caution">
    <text evidence="6">The sequence shown here is derived from an EMBL/GenBank/DDBJ whole genome shotgun (WGS) entry which is preliminary data.</text>
</comment>
<evidence type="ECO:0000313" key="6">
    <source>
        <dbReference type="EMBL" id="KYC51887.1"/>
    </source>
</evidence>
<dbReference type="GO" id="GO:0006227">
    <property type="term" value="P:dUDP biosynthetic process"/>
    <property type="evidence" value="ECO:0007669"/>
    <property type="project" value="TreeGrafter"/>
</dbReference>
<evidence type="ECO:0000256" key="1">
    <source>
        <dbReference type="ARBA" id="ARBA00009776"/>
    </source>
</evidence>
<dbReference type="GO" id="GO:0006235">
    <property type="term" value="P:dTTP biosynthetic process"/>
    <property type="evidence" value="ECO:0007669"/>
    <property type="project" value="TreeGrafter"/>
</dbReference>
<evidence type="ECO:0000313" key="7">
    <source>
        <dbReference type="Proteomes" id="UP000075398"/>
    </source>
</evidence>
<reference evidence="6 7" key="1">
    <citation type="journal article" date="2016" name="ISME J.">
        <title>Chasing the elusive Euryarchaeota class WSA2: genomes reveal a uniquely fastidious methyl-reducing methanogen.</title>
        <authorList>
            <person name="Nobu M.K."/>
            <person name="Narihiro T."/>
            <person name="Kuroda K."/>
            <person name="Mei R."/>
            <person name="Liu W.T."/>
        </authorList>
    </citation>
    <scope>NUCLEOTIDE SEQUENCE [LARGE SCALE GENOMIC DNA]</scope>
    <source>
        <strain evidence="6">U1lsi0528_Bin055</strain>
    </source>
</reference>
<feature type="domain" description="Thymidylate kinase-like" evidence="5">
    <location>
        <begin position="6"/>
        <end position="178"/>
    </location>
</feature>
<proteinExistence type="inferred from homology"/>
<protein>
    <recommendedName>
        <fullName evidence="4">dTMP kinase</fullName>
    </recommendedName>
</protein>
<evidence type="ECO:0000256" key="2">
    <source>
        <dbReference type="ARBA" id="ARBA00022741"/>
    </source>
</evidence>
<keyword evidence="6" id="KW-0808">Transferase</keyword>
<dbReference type="Pfam" id="PF02223">
    <property type="entry name" value="Thymidylate_kin"/>
    <property type="match status" value="1"/>
</dbReference>
<dbReference type="GO" id="GO:0005737">
    <property type="term" value="C:cytoplasm"/>
    <property type="evidence" value="ECO:0007669"/>
    <property type="project" value="TreeGrafter"/>
</dbReference>
<sequence>MRFIIIDGLDGAGKDTHANLVRDRYLKRGGSVVLRSHPENDNTFGIKAKNSLLGEGKLNYIKASIYYAFDVIRSVRKYHGKSDTLIVVRYLMGVAYLPLPLAKLFYKFFSTVLPTSEYMFFLDVEPEESLKRLSKRNETEMFENLDDLVKVREKALKLANNWNIINTCQPIKDVQKQIEKILDTLDNGKDKNTSGFISNQNQN</sequence>
<dbReference type="InterPro" id="IPR027417">
    <property type="entry name" value="P-loop_NTPase"/>
</dbReference>
<dbReference type="PANTHER" id="PTHR10344:SF4">
    <property type="entry name" value="UMP-CMP KINASE 2, MITOCHONDRIAL"/>
    <property type="match status" value="1"/>
</dbReference>
<dbReference type="InterPro" id="IPR039430">
    <property type="entry name" value="Thymidylate_kin-like_dom"/>
</dbReference>
<evidence type="ECO:0000259" key="5">
    <source>
        <dbReference type="Pfam" id="PF02223"/>
    </source>
</evidence>